<keyword evidence="5" id="KW-1185">Reference proteome</keyword>
<evidence type="ECO:0000313" key="4">
    <source>
        <dbReference type="EMBL" id="OKH50605.1"/>
    </source>
</evidence>
<dbReference type="OrthoDB" id="465089at2"/>
<dbReference type="InterPro" id="IPR008462">
    <property type="entry name" value="CsbD"/>
</dbReference>
<dbReference type="AlphaFoldDB" id="A0A1U7JA39"/>
<proteinExistence type="inferred from homology"/>
<sequence>MSIQDRAEATGKNIQGKAQEAAGKVTGNTSDEAKGKSKQGEASVQHAKEDVKDQIKKVID</sequence>
<dbReference type="RefSeq" id="WP_073606420.1">
    <property type="nucleotide sequence ID" value="NZ_MRCG01000001.1"/>
</dbReference>
<organism evidence="4 5">
    <name type="scientific">Phormidium tenue NIES-30</name>
    <dbReference type="NCBI Taxonomy" id="549789"/>
    <lineage>
        <taxon>Bacteria</taxon>
        <taxon>Bacillati</taxon>
        <taxon>Cyanobacteriota</taxon>
        <taxon>Cyanophyceae</taxon>
        <taxon>Oscillatoriophycideae</taxon>
        <taxon>Oscillatoriales</taxon>
        <taxon>Oscillatoriaceae</taxon>
        <taxon>Phormidium</taxon>
    </lineage>
</organism>
<dbReference type="SUPFAM" id="SSF69047">
    <property type="entry name" value="Hypothetical protein YjbJ"/>
    <property type="match status" value="1"/>
</dbReference>
<dbReference type="EMBL" id="MRCG01000001">
    <property type="protein sequence ID" value="OKH50605.1"/>
    <property type="molecule type" value="Genomic_DNA"/>
</dbReference>
<dbReference type="STRING" id="549789.NIES30_00420"/>
<comment type="similarity">
    <text evidence="1">Belongs to the UPF0337 (CsbD) family.</text>
</comment>
<evidence type="ECO:0000256" key="1">
    <source>
        <dbReference type="ARBA" id="ARBA00009129"/>
    </source>
</evidence>
<dbReference type="InterPro" id="IPR036629">
    <property type="entry name" value="YjbJ_sf"/>
</dbReference>
<evidence type="ECO:0000313" key="5">
    <source>
        <dbReference type="Proteomes" id="UP000185557"/>
    </source>
</evidence>
<reference evidence="4 5" key="1">
    <citation type="submission" date="2016-11" db="EMBL/GenBank/DDBJ databases">
        <title>Draft Genome Sequences of Nine Cyanobacterial Strains from Diverse Habitats.</title>
        <authorList>
            <person name="Zhu T."/>
            <person name="Hou S."/>
            <person name="Lu X."/>
            <person name="Hess W.R."/>
        </authorList>
    </citation>
    <scope>NUCLEOTIDE SEQUENCE [LARGE SCALE GENOMIC DNA]</scope>
    <source>
        <strain evidence="4 5">NIES-30</strain>
    </source>
</reference>
<dbReference type="Proteomes" id="UP000185557">
    <property type="component" value="Unassembled WGS sequence"/>
</dbReference>
<name>A0A1U7JA39_9CYAN</name>
<evidence type="ECO:0000259" key="3">
    <source>
        <dbReference type="Pfam" id="PF05532"/>
    </source>
</evidence>
<evidence type="ECO:0000256" key="2">
    <source>
        <dbReference type="SAM" id="MobiDB-lite"/>
    </source>
</evidence>
<protein>
    <submittedName>
        <fullName evidence="4">CsbD family protein</fullName>
    </submittedName>
</protein>
<accession>A0A1U7JA39</accession>
<gene>
    <name evidence="4" type="ORF">NIES30_00420</name>
</gene>
<comment type="caution">
    <text evidence="4">The sequence shown here is derived from an EMBL/GenBank/DDBJ whole genome shotgun (WGS) entry which is preliminary data.</text>
</comment>
<dbReference type="Pfam" id="PF05532">
    <property type="entry name" value="CsbD"/>
    <property type="match status" value="1"/>
</dbReference>
<feature type="compositionally biased region" description="Basic and acidic residues" evidence="2">
    <location>
        <begin position="46"/>
        <end position="60"/>
    </location>
</feature>
<feature type="region of interest" description="Disordered" evidence="2">
    <location>
        <begin position="1"/>
        <end position="60"/>
    </location>
</feature>
<dbReference type="Gene3D" id="1.10.1470.10">
    <property type="entry name" value="YjbJ"/>
    <property type="match status" value="1"/>
</dbReference>
<feature type="domain" description="CsbD-like" evidence="3">
    <location>
        <begin position="5"/>
        <end position="57"/>
    </location>
</feature>